<comment type="caution">
    <text evidence="4">The sequence shown here is derived from an EMBL/GenBank/DDBJ whole genome shotgun (WGS) entry which is preliminary data.</text>
</comment>
<feature type="compositionally biased region" description="Polar residues" evidence="1">
    <location>
        <begin position="192"/>
        <end position="203"/>
    </location>
</feature>
<name>A0AAE3KCI5_9GAMM</name>
<dbReference type="RefSeq" id="WP_253479882.1">
    <property type="nucleotide sequence ID" value="NZ_JALJXV010000007.1"/>
</dbReference>
<evidence type="ECO:0000256" key="2">
    <source>
        <dbReference type="SAM" id="Phobius"/>
    </source>
</evidence>
<evidence type="ECO:0000313" key="4">
    <source>
        <dbReference type="EMBL" id="MCP1675859.1"/>
    </source>
</evidence>
<feature type="domain" description="YdbS-like PH" evidence="3">
    <location>
        <begin position="95"/>
        <end position="181"/>
    </location>
</feature>
<protein>
    <recommendedName>
        <fullName evidence="3">YdbS-like PH domain-containing protein</fullName>
    </recommendedName>
</protein>
<dbReference type="AlphaFoldDB" id="A0AAE3KCI5"/>
<evidence type="ECO:0000259" key="3">
    <source>
        <dbReference type="Pfam" id="PF03703"/>
    </source>
</evidence>
<accession>A0AAE3KCI5</accession>
<dbReference type="Proteomes" id="UP001205843">
    <property type="component" value="Unassembled WGS sequence"/>
</dbReference>
<keyword evidence="2" id="KW-1133">Transmembrane helix</keyword>
<gene>
    <name evidence="4" type="ORF">J2T57_003014</name>
</gene>
<keyword evidence="5" id="KW-1185">Reference proteome</keyword>
<dbReference type="NCBIfam" id="NF040894">
    <property type="entry name" value="puhB_PGC"/>
    <property type="match status" value="1"/>
</dbReference>
<keyword evidence="2" id="KW-0812">Transmembrane</keyword>
<feature type="transmembrane region" description="Helical" evidence="2">
    <location>
        <begin position="106"/>
        <end position="125"/>
    </location>
</feature>
<evidence type="ECO:0000256" key="1">
    <source>
        <dbReference type="SAM" id="MobiDB-lite"/>
    </source>
</evidence>
<dbReference type="EMBL" id="JALJXV010000007">
    <property type="protein sequence ID" value="MCP1675859.1"/>
    <property type="molecule type" value="Genomic_DNA"/>
</dbReference>
<dbReference type="Pfam" id="PF03703">
    <property type="entry name" value="bPH_2"/>
    <property type="match status" value="1"/>
</dbReference>
<reference evidence="4" key="1">
    <citation type="submission" date="2022-03" db="EMBL/GenBank/DDBJ databases">
        <title>Genomic Encyclopedia of Type Strains, Phase III (KMG-III): the genomes of soil and plant-associated and newly described type strains.</title>
        <authorList>
            <person name="Whitman W."/>
        </authorList>
    </citation>
    <scope>NUCLEOTIDE SEQUENCE</scope>
    <source>
        <strain evidence="4">ANL 6-2</strain>
    </source>
</reference>
<feature type="transmembrane region" description="Helical" evidence="2">
    <location>
        <begin position="43"/>
        <end position="61"/>
    </location>
</feature>
<sequence length="222" mass="24057">MSEFDIEPIPGLPERPPEGERILWQGKPAAWPLAKRALHARKVALYFLVVGSFLAVDALWGGESLVMALGQGLSQFVIGTIAVGVLCVLAWLMSRTTVYTITNRRVVARFGVALPITVNLPFTMLESADLRLNGDGTGDISLTMAPDQKISYMLFWPHVRPWHLSSPKPSLRAIPDAEEVAGLFAETLTATQGLSGPRSNESMPSLDEASTPIIHRSAAGQN</sequence>
<proteinExistence type="predicted"/>
<dbReference type="InterPro" id="IPR005182">
    <property type="entry name" value="YdbS-like_PH"/>
</dbReference>
<evidence type="ECO:0000313" key="5">
    <source>
        <dbReference type="Proteomes" id="UP001205843"/>
    </source>
</evidence>
<dbReference type="InterPro" id="IPR054839">
    <property type="entry name" value="puhB_PGC"/>
</dbReference>
<feature type="region of interest" description="Disordered" evidence="1">
    <location>
        <begin position="192"/>
        <end position="222"/>
    </location>
</feature>
<organism evidence="4 5">
    <name type="scientific">Natronocella acetinitrilica</name>
    <dbReference type="NCBI Taxonomy" id="414046"/>
    <lineage>
        <taxon>Bacteria</taxon>
        <taxon>Pseudomonadati</taxon>
        <taxon>Pseudomonadota</taxon>
        <taxon>Gammaproteobacteria</taxon>
        <taxon>Chromatiales</taxon>
        <taxon>Ectothiorhodospiraceae</taxon>
        <taxon>Natronocella</taxon>
    </lineage>
</organism>
<feature type="transmembrane region" description="Helical" evidence="2">
    <location>
        <begin position="73"/>
        <end position="94"/>
    </location>
</feature>
<keyword evidence="2" id="KW-0472">Membrane</keyword>